<name>A0A914W606_9BILA</name>
<keyword evidence="1" id="KW-0732">Signal</keyword>
<feature type="chain" id="PRO_5037884486" evidence="1">
    <location>
        <begin position="21"/>
        <end position="81"/>
    </location>
</feature>
<evidence type="ECO:0000313" key="3">
    <source>
        <dbReference type="WBParaSite" id="PSAMB.scaffold3342size18666.g21110.t1"/>
    </source>
</evidence>
<dbReference type="WBParaSite" id="PSAMB.scaffold3342size18666.g21110.t1">
    <property type="protein sequence ID" value="PSAMB.scaffold3342size18666.g21110.t1"/>
    <property type="gene ID" value="PSAMB.scaffold3342size18666.g21110"/>
</dbReference>
<sequence>MTRRLLIVLVVTFTIMVAMADDGKCRSSKRYLCIEDELGPGCGPGAKCVDIGNGKGGYECVCREDQPEGESGALHIIPGEP</sequence>
<dbReference type="AlphaFoldDB" id="A0A914W606"/>
<evidence type="ECO:0000256" key="1">
    <source>
        <dbReference type="SAM" id="SignalP"/>
    </source>
</evidence>
<accession>A0A914W606</accession>
<evidence type="ECO:0000313" key="2">
    <source>
        <dbReference type="Proteomes" id="UP000887566"/>
    </source>
</evidence>
<protein>
    <submittedName>
        <fullName evidence="3">EGF-like domain-containing protein</fullName>
    </submittedName>
</protein>
<keyword evidence="2" id="KW-1185">Reference proteome</keyword>
<proteinExistence type="predicted"/>
<reference evidence="3" key="1">
    <citation type="submission" date="2022-11" db="UniProtKB">
        <authorList>
            <consortium name="WormBaseParasite"/>
        </authorList>
    </citation>
    <scope>IDENTIFICATION</scope>
</reference>
<organism evidence="2 3">
    <name type="scientific">Plectus sambesii</name>
    <dbReference type="NCBI Taxonomy" id="2011161"/>
    <lineage>
        <taxon>Eukaryota</taxon>
        <taxon>Metazoa</taxon>
        <taxon>Ecdysozoa</taxon>
        <taxon>Nematoda</taxon>
        <taxon>Chromadorea</taxon>
        <taxon>Plectida</taxon>
        <taxon>Plectina</taxon>
        <taxon>Plectoidea</taxon>
        <taxon>Plectidae</taxon>
        <taxon>Plectus</taxon>
    </lineage>
</organism>
<feature type="signal peptide" evidence="1">
    <location>
        <begin position="1"/>
        <end position="20"/>
    </location>
</feature>
<dbReference type="Proteomes" id="UP000887566">
    <property type="component" value="Unplaced"/>
</dbReference>